<dbReference type="PaxDb" id="2903-EOD21701"/>
<dbReference type="Proteomes" id="UP000013827">
    <property type="component" value="Unassembled WGS sequence"/>
</dbReference>
<protein>
    <submittedName>
        <fullName evidence="1">Uncharacterized protein</fullName>
    </submittedName>
</protein>
<evidence type="ECO:0000313" key="2">
    <source>
        <dbReference type="Proteomes" id="UP000013827"/>
    </source>
</evidence>
<dbReference type="AlphaFoldDB" id="A0A0D3JDW6"/>
<reference evidence="1" key="2">
    <citation type="submission" date="2024-10" db="UniProtKB">
        <authorList>
            <consortium name="EnsemblProtists"/>
        </authorList>
    </citation>
    <scope>IDENTIFICATION</scope>
</reference>
<sequence length="120" mass="12551">MTPTAAASVGARPTPTITTDRRLARPCGEQKFGSLRACRMLCDVWTLARNARKLAFHPWARGRTAVVGSLCDAPIGSSTSSPATSQHGSSLDGSLLSMLSAFCPHGALLDGSLLSIRLGQ</sequence>
<accession>A0A0D3JDW6</accession>
<dbReference type="KEGG" id="ehx:EMIHUDRAFT_207732"/>
<reference evidence="2" key="1">
    <citation type="journal article" date="2013" name="Nature">
        <title>Pan genome of the phytoplankton Emiliania underpins its global distribution.</title>
        <authorList>
            <person name="Read B.A."/>
            <person name="Kegel J."/>
            <person name="Klute M.J."/>
            <person name="Kuo A."/>
            <person name="Lefebvre S.C."/>
            <person name="Maumus F."/>
            <person name="Mayer C."/>
            <person name="Miller J."/>
            <person name="Monier A."/>
            <person name="Salamov A."/>
            <person name="Young J."/>
            <person name="Aguilar M."/>
            <person name="Claverie J.M."/>
            <person name="Frickenhaus S."/>
            <person name="Gonzalez K."/>
            <person name="Herman E.K."/>
            <person name="Lin Y.C."/>
            <person name="Napier J."/>
            <person name="Ogata H."/>
            <person name="Sarno A.F."/>
            <person name="Shmutz J."/>
            <person name="Schroeder D."/>
            <person name="de Vargas C."/>
            <person name="Verret F."/>
            <person name="von Dassow P."/>
            <person name="Valentin K."/>
            <person name="Van de Peer Y."/>
            <person name="Wheeler G."/>
            <person name="Dacks J.B."/>
            <person name="Delwiche C.F."/>
            <person name="Dyhrman S.T."/>
            <person name="Glockner G."/>
            <person name="John U."/>
            <person name="Richards T."/>
            <person name="Worden A.Z."/>
            <person name="Zhang X."/>
            <person name="Grigoriev I.V."/>
            <person name="Allen A.E."/>
            <person name="Bidle K."/>
            <person name="Borodovsky M."/>
            <person name="Bowler C."/>
            <person name="Brownlee C."/>
            <person name="Cock J.M."/>
            <person name="Elias M."/>
            <person name="Gladyshev V.N."/>
            <person name="Groth M."/>
            <person name="Guda C."/>
            <person name="Hadaegh A."/>
            <person name="Iglesias-Rodriguez M.D."/>
            <person name="Jenkins J."/>
            <person name="Jones B.M."/>
            <person name="Lawson T."/>
            <person name="Leese F."/>
            <person name="Lindquist E."/>
            <person name="Lobanov A."/>
            <person name="Lomsadze A."/>
            <person name="Malik S.B."/>
            <person name="Marsh M.E."/>
            <person name="Mackinder L."/>
            <person name="Mock T."/>
            <person name="Mueller-Roeber B."/>
            <person name="Pagarete A."/>
            <person name="Parker M."/>
            <person name="Probert I."/>
            <person name="Quesneville H."/>
            <person name="Raines C."/>
            <person name="Rensing S.A."/>
            <person name="Riano-Pachon D.M."/>
            <person name="Richier S."/>
            <person name="Rokitta S."/>
            <person name="Shiraiwa Y."/>
            <person name="Soanes D.M."/>
            <person name="van der Giezen M."/>
            <person name="Wahlund T.M."/>
            <person name="Williams B."/>
            <person name="Wilson W."/>
            <person name="Wolfe G."/>
            <person name="Wurch L.L."/>
        </authorList>
    </citation>
    <scope>NUCLEOTIDE SEQUENCE</scope>
</reference>
<evidence type="ECO:0000313" key="1">
    <source>
        <dbReference type="EnsemblProtists" id="EOD21701"/>
    </source>
</evidence>
<dbReference type="GeneID" id="17267208"/>
<name>A0A0D3JDW6_EMIH1</name>
<dbReference type="EnsemblProtists" id="EOD21701">
    <property type="protein sequence ID" value="EOD21701"/>
    <property type="gene ID" value="EMIHUDRAFT_207732"/>
</dbReference>
<dbReference type="RefSeq" id="XP_005774130.1">
    <property type="nucleotide sequence ID" value="XM_005774073.1"/>
</dbReference>
<keyword evidence="2" id="KW-1185">Reference proteome</keyword>
<organism evidence="1 2">
    <name type="scientific">Emiliania huxleyi (strain CCMP1516)</name>
    <dbReference type="NCBI Taxonomy" id="280463"/>
    <lineage>
        <taxon>Eukaryota</taxon>
        <taxon>Haptista</taxon>
        <taxon>Haptophyta</taxon>
        <taxon>Prymnesiophyceae</taxon>
        <taxon>Isochrysidales</taxon>
        <taxon>Noelaerhabdaceae</taxon>
        <taxon>Emiliania</taxon>
    </lineage>
</organism>
<proteinExistence type="predicted"/>
<dbReference type="HOGENOM" id="CLU_2054101_0_0_1"/>